<sequence>MDGMKDTIDIPSTTNGLESSHEKIKSALE</sequence>
<accession>A0A814SDC1</accession>
<evidence type="ECO:0000256" key="1">
    <source>
        <dbReference type="SAM" id="MobiDB-lite"/>
    </source>
</evidence>
<keyword evidence="3" id="KW-1185">Reference proteome</keyword>
<name>A0A814SDC1_9BILA</name>
<gene>
    <name evidence="2" type="ORF">OXX778_LOCUS23094</name>
</gene>
<feature type="region of interest" description="Disordered" evidence="1">
    <location>
        <begin position="1"/>
        <end position="29"/>
    </location>
</feature>
<proteinExistence type="predicted"/>
<reference evidence="2" key="1">
    <citation type="submission" date="2021-02" db="EMBL/GenBank/DDBJ databases">
        <authorList>
            <person name="Nowell W R."/>
        </authorList>
    </citation>
    <scope>NUCLEOTIDE SEQUENCE</scope>
    <source>
        <strain evidence="2">Ploen Becks lab</strain>
    </source>
</reference>
<protein>
    <submittedName>
        <fullName evidence="2">Uncharacterized protein</fullName>
    </submittedName>
</protein>
<dbReference type="EMBL" id="CAJNOC010011102">
    <property type="protein sequence ID" value="CAF1145878.1"/>
    <property type="molecule type" value="Genomic_DNA"/>
</dbReference>
<comment type="caution">
    <text evidence="2">The sequence shown here is derived from an EMBL/GenBank/DDBJ whole genome shotgun (WGS) entry which is preliminary data.</text>
</comment>
<dbReference type="AlphaFoldDB" id="A0A814SDC1"/>
<organism evidence="2 3">
    <name type="scientific">Brachionus calyciflorus</name>
    <dbReference type="NCBI Taxonomy" id="104777"/>
    <lineage>
        <taxon>Eukaryota</taxon>
        <taxon>Metazoa</taxon>
        <taxon>Spiralia</taxon>
        <taxon>Gnathifera</taxon>
        <taxon>Rotifera</taxon>
        <taxon>Eurotatoria</taxon>
        <taxon>Monogononta</taxon>
        <taxon>Pseudotrocha</taxon>
        <taxon>Ploima</taxon>
        <taxon>Brachionidae</taxon>
        <taxon>Brachionus</taxon>
    </lineage>
</organism>
<feature type="compositionally biased region" description="Basic and acidic residues" evidence="1">
    <location>
        <begin position="19"/>
        <end position="29"/>
    </location>
</feature>
<dbReference type="Proteomes" id="UP000663879">
    <property type="component" value="Unassembled WGS sequence"/>
</dbReference>
<feature type="non-terminal residue" evidence="2">
    <location>
        <position position="29"/>
    </location>
</feature>
<evidence type="ECO:0000313" key="3">
    <source>
        <dbReference type="Proteomes" id="UP000663879"/>
    </source>
</evidence>
<evidence type="ECO:0000313" key="2">
    <source>
        <dbReference type="EMBL" id="CAF1145878.1"/>
    </source>
</evidence>